<dbReference type="GeneID" id="39983625"/>
<feature type="region of interest" description="Disordered" evidence="1">
    <location>
        <begin position="1"/>
        <end position="63"/>
    </location>
</feature>
<feature type="compositionally biased region" description="Low complexity" evidence="1">
    <location>
        <begin position="39"/>
        <end position="53"/>
    </location>
</feature>
<dbReference type="EMBL" id="NBCO01000007">
    <property type="protein sequence ID" value="ORC90975.1"/>
    <property type="molecule type" value="Genomic_DNA"/>
</dbReference>
<feature type="compositionally biased region" description="Basic and acidic residues" evidence="1">
    <location>
        <begin position="168"/>
        <end position="193"/>
    </location>
</feature>
<organism evidence="2 3">
    <name type="scientific">Trypanosoma theileri</name>
    <dbReference type="NCBI Taxonomy" id="67003"/>
    <lineage>
        <taxon>Eukaryota</taxon>
        <taxon>Discoba</taxon>
        <taxon>Euglenozoa</taxon>
        <taxon>Kinetoplastea</taxon>
        <taxon>Metakinetoplastina</taxon>
        <taxon>Trypanosomatida</taxon>
        <taxon>Trypanosomatidae</taxon>
        <taxon>Trypanosoma</taxon>
    </lineage>
</organism>
<gene>
    <name evidence="2" type="ORF">TM35_000073990</name>
</gene>
<accession>A0A1X0P254</accession>
<evidence type="ECO:0000313" key="3">
    <source>
        <dbReference type="Proteomes" id="UP000192257"/>
    </source>
</evidence>
<dbReference type="RefSeq" id="XP_028885041.1">
    <property type="nucleotide sequence ID" value="XM_029023845.1"/>
</dbReference>
<feature type="region of interest" description="Disordered" evidence="1">
    <location>
        <begin position="154"/>
        <end position="193"/>
    </location>
</feature>
<dbReference type="AlphaFoldDB" id="A0A1X0P254"/>
<dbReference type="Proteomes" id="UP000192257">
    <property type="component" value="Unassembled WGS sequence"/>
</dbReference>
<sequence>MKSSRDDVPVEVDEGARNVRPRLFSPIQNESREKEYQHQPKPQAQQEQEQQLPSTPKNSAGVVSPLGVPSAKFVAKTPFFIVTEEEAWLSATTAAQQKKLPLFEEANRCWQQHRATGKMHHEPPWRLCQRAEDNREHPYYMQWLDTMELLPMEELLGKESSSGMTADSSDHTDEKRKAIADEKTDSEHLQQEK</sequence>
<protein>
    <submittedName>
        <fullName evidence="2">Uncharacterized protein</fullName>
    </submittedName>
</protein>
<evidence type="ECO:0000256" key="1">
    <source>
        <dbReference type="SAM" id="MobiDB-lite"/>
    </source>
</evidence>
<comment type="caution">
    <text evidence="2">The sequence shown here is derived from an EMBL/GenBank/DDBJ whole genome shotgun (WGS) entry which is preliminary data.</text>
</comment>
<name>A0A1X0P254_9TRYP</name>
<proteinExistence type="predicted"/>
<keyword evidence="3" id="KW-1185">Reference proteome</keyword>
<dbReference type="VEuPathDB" id="TriTrypDB:TM35_000073990"/>
<evidence type="ECO:0000313" key="2">
    <source>
        <dbReference type="EMBL" id="ORC90975.1"/>
    </source>
</evidence>
<reference evidence="2 3" key="1">
    <citation type="submission" date="2017-03" db="EMBL/GenBank/DDBJ databases">
        <title>An alternative strategy for trypanosome survival in the mammalian bloodstream revealed through genome and transcriptome analysis of the ubiquitous bovine parasite Trypanosoma (Megatrypanum) theileri.</title>
        <authorList>
            <person name="Kelly S."/>
            <person name="Ivens A."/>
            <person name="Mott A."/>
            <person name="O'Neill E."/>
            <person name="Emms D."/>
            <person name="Macleod O."/>
            <person name="Voorheis P."/>
            <person name="Matthews J."/>
            <person name="Matthews K."/>
            <person name="Carrington M."/>
        </authorList>
    </citation>
    <scope>NUCLEOTIDE SEQUENCE [LARGE SCALE GENOMIC DNA]</scope>
    <source>
        <strain evidence="2">Edinburgh</strain>
    </source>
</reference>
<dbReference type="OrthoDB" id="244286at2759"/>